<dbReference type="PANTHER" id="PTHR43080">
    <property type="entry name" value="CBS DOMAIN-CONTAINING PROTEIN CBSX3, MITOCHONDRIAL"/>
    <property type="match status" value="1"/>
</dbReference>
<keyword evidence="1 2" id="KW-0129">CBS domain</keyword>
<dbReference type="Proteomes" id="UP000011717">
    <property type="component" value="Unassembled WGS sequence"/>
</dbReference>
<evidence type="ECO:0000256" key="2">
    <source>
        <dbReference type="PROSITE-ProRule" id="PRU00703"/>
    </source>
</evidence>
<reference evidence="4 5" key="1">
    <citation type="journal article" date="2013" name="Genome Announc.">
        <title>Draft Genome Sequence of Strain JLT2015T, Belonging to the Family Sphingomonadaceae of the Alphaproteobacteria.</title>
        <authorList>
            <person name="Tang K."/>
            <person name="Liu K."/>
            <person name="Li S."/>
            <person name="Jiao N."/>
        </authorList>
    </citation>
    <scope>NUCLEOTIDE SEQUENCE [LARGE SCALE GENOMIC DNA]</scope>
    <source>
        <strain evidence="4 5">JLT2015</strain>
    </source>
</reference>
<sequence length="118" mass="13007">MVIETLVEHRIGAVLVLEGDQIAGVLSERDIVRCLAEQGEAALSKCASDLMTADVVTVAPDESVYEAMSNMTRRRFRHLPVVDRGRLVGIVSMGDLVKARIDEAEREAESLKDYIQHA</sequence>
<evidence type="ECO:0000313" key="4">
    <source>
        <dbReference type="EMBL" id="EMD82542.1"/>
    </source>
</evidence>
<evidence type="ECO:0000313" key="5">
    <source>
        <dbReference type="Proteomes" id="UP000011717"/>
    </source>
</evidence>
<dbReference type="AlphaFoldDB" id="M2U3E5"/>
<dbReference type="Gene3D" id="3.10.580.10">
    <property type="entry name" value="CBS-domain"/>
    <property type="match status" value="1"/>
</dbReference>
<protein>
    <submittedName>
        <fullName evidence="4">CBS domain protein</fullName>
    </submittedName>
</protein>
<dbReference type="OrthoDB" id="9807125at2"/>
<name>M2U3E5_9SPHN</name>
<comment type="caution">
    <text evidence="4">The sequence shown here is derived from an EMBL/GenBank/DDBJ whole genome shotgun (WGS) entry which is preliminary data.</text>
</comment>
<dbReference type="InterPro" id="IPR044725">
    <property type="entry name" value="CBSX3_CBS_dom"/>
</dbReference>
<proteinExistence type="predicted"/>
<dbReference type="SUPFAM" id="SSF54631">
    <property type="entry name" value="CBS-domain pair"/>
    <property type="match status" value="1"/>
</dbReference>
<organism evidence="4 5">
    <name type="scientific">Pacificimonas flava</name>
    <dbReference type="NCBI Taxonomy" id="1234595"/>
    <lineage>
        <taxon>Bacteria</taxon>
        <taxon>Pseudomonadati</taxon>
        <taxon>Pseudomonadota</taxon>
        <taxon>Alphaproteobacteria</taxon>
        <taxon>Sphingomonadales</taxon>
        <taxon>Sphingosinicellaceae</taxon>
        <taxon>Pacificimonas</taxon>
    </lineage>
</organism>
<dbReference type="InterPro" id="IPR000644">
    <property type="entry name" value="CBS_dom"/>
</dbReference>
<dbReference type="EMBL" id="AMRV01000007">
    <property type="protein sequence ID" value="EMD82542.1"/>
    <property type="molecule type" value="Genomic_DNA"/>
</dbReference>
<keyword evidence="5" id="KW-1185">Reference proteome</keyword>
<dbReference type="Pfam" id="PF00571">
    <property type="entry name" value="CBS"/>
    <property type="match status" value="2"/>
</dbReference>
<dbReference type="CDD" id="cd04623">
    <property type="entry name" value="CBS_pair_bac_euk"/>
    <property type="match status" value="1"/>
</dbReference>
<dbReference type="InterPro" id="IPR046342">
    <property type="entry name" value="CBS_dom_sf"/>
</dbReference>
<gene>
    <name evidence="4" type="ORF">C725_2263</name>
</gene>
<dbReference type="PANTHER" id="PTHR43080:SF2">
    <property type="entry name" value="CBS DOMAIN-CONTAINING PROTEIN"/>
    <property type="match status" value="1"/>
</dbReference>
<dbReference type="InterPro" id="IPR051257">
    <property type="entry name" value="Diverse_CBS-Domain"/>
</dbReference>
<evidence type="ECO:0000259" key="3">
    <source>
        <dbReference type="PROSITE" id="PS51371"/>
    </source>
</evidence>
<evidence type="ECO:0000256" key="1">
    <source>
        <dbReference type="ARBA" id="ARBA00023122"/>
    </source>
</evidence>
<dbReference type="SMART" id="SM00116">
    <property type="entry name" value="CBS"/>
    <property type="match status" value="2"/>
</dbReference>
<feature type="domain" description="CBS" evidence="3">
    <location>
        <begin position="51"/>
        <end position="106"/>
    </location>
</feature>
<dbReference type="PROSITE" id="PS51371">
    <property type="entry name" value="CBS"/>
    <property type="match status" value="1"/>
</dbReference>
<accession>M2U3E5</accession>